<gene>
    <name evidence="2" type="ORF">AVEN_137815_1</name>
    <name evidence="1" type="ORF">AVEN_33566_1</name>
</gene>
<dbReference type="EMBL" id="BGPR01014256">
    <property type="protein sequence ID" value="GBN64422.1"/>
    <property type="molecule type" value="Genomic_DNA"/>
</dbReference>
<reference evidence="2 3" key="1">
    <citation type="journal article" date="2019" name="Sci. Rep.">
        <title>Orb-weaving spider Araneus ventricosus genome elucidates the spidroin gene catalogue.</title>
        <authorList>
            <person name="Kono N."/>
            <person name="Nakamura H."/>
            <person name="Ohtoshi R."/>
            <person name="Moran D.A.P."/>
            <person name="Shinohara A."/>
            <person name="Yoshida Y."/>
            <person name="Fujiwara M."/>
            <person name="Mori M."/>
            <person name="Tomita M."/>
            <person name="Arakawa K."/>
        </authorList>
    </citation>
    <scope>NUCLEOTIDE SEQUENCE [LARGE SCALE GENOMIC DNA]</scope>
</reference>
<comment type="caution">
    <text evidence="2">The sequence shown here is derived from an EMBL/GenBank/DDBJ whole genome shotgun (WGS) entry which is preliminary data.</text>
</comment>
<accession>A0A4Y2QM77</accession>
<proteinExistence type="predicted"/>
<organism evidence="2 3">
    <name type="scientific">Araneus ventricosus</name>
    <name type="common">Orbweaver spider</name>
    <name type="synonym">Epeira ventricosa</name>
    <dbReference type="NCBI Taxonomy" id="182803"/>
    <lineage>
        <taxon>Eukaryota</taxon>
        <taxon>Metazoa</taxon>
        <taxon>Ecdysozoa</taxon>
        <taxon>Arthropoda</taxon>
        <taxon>Chelicerata</taxon>
        <taxon>Arachnida</taxon>
        <taxon>Araneae</taxon>
        <taxon>Araneomorphae</taxon>
        <taxon>Entelegynae</taxon>
        <taxon>Araneoidea</taxon>
        <taxon>Araneidae</taxon>
        <taxon>Araneus</taxon>
    </lineage>
</organism>
<dbReference type="AlphaFoldDB" id="A0A4Y2QM77"/>
<dbReference type="Proteomes" id="UP000499080">
    <property type="component" value="Unassembled WGS sequence"/>
</dbReference>
<evidence type="ECO:0000313" key="2">
    <source>
        <dbReference type="EMBL" id="GBN64422.1"/>
    </source>
</evidence>
<protein>
    <submittedName>
        <fullName evidence="2">Uncharacterized protein</fullName>
    </submittedName>
</protein>
<dbReference type="EMBL" id="BGPR01014254">
    <property type="protein sequence ID" value="GBN64415.1"/>
    <property type="molecule type" value="Genomic_DNA"/>
</dbReference>
<name>A0A4Y2QM77_ARAVE</name>
<sequence>MPVISALSYLLEHFFNRPSIPFLRVISRRILFAIRDRIFYFLLLHFSTKPAPRTQPRVQPVPNFPPVEQLPYIEQKTKSRDSSPGSPKSCPRDFRVQEPSAAYFGWSLCRKCAIELGFPHFEIDVH</sequence>
<keyword evidence="3" id="KW-1185">Reference proteome</keyword>
<evidence type="ECO:0000313" key="3">
    <source>
        <dbReference type="Proteomes" id="UP000499080"/>
    </source>
</evidence>
<evidence type="ECO:0000313" key="1">
    <source>
        <dbReference type="EMBL" id="GBN64415.1"/>
    </source>
</evidence>